<gene>
    <name evidence="1" type="ORF">D7Z26_25360</name>
</gene>
<comment type="caution">
    <text evidence="1">The sequence shown here is derived from an EMBL/GenBank/DDBJ whole genome shotgun (WGS) entry which is preliminary data.</text>
</comment>
<proteinExistence type="predicted"/>
<dbReference type="Proteomes" id="UP000282076">
    <property type="component" value="Unassembled WGS sequence"/>
</dbReference>
<keyword evidence="2" id="KW-1185">Reference proteome</keyword>
<name>A0A494X5C2_9BACL</name>
<dbReference type="RefSeq" id="WP_120979831.1">
    <property type="nucleotide sequence ID" value="NZ_RBZM01000014.1"/>
</dbReference>
<dbReference type="EMBL" id="RBZM01000014">
    <property type="protein sequence ID" value="RKP45878.1"/>
    <property type="molecule type" value="Genomic_DNA"/>
</dbReference>
<accession>A0A494X5C2</accession>
<reference evidence="1 2" key="1">
    <citation type="submission" date="2018-10" db="EMBL/GenBank/DDBJ databases">
        <title>Cohnella sp. M2MS4P-1, whole genome shotgun sequence.</title>
        <authorList>
            <person name="Tuo L."/>
        </authorList>
    </citation>
    <scope>NUCLEOTIDE SEQUENCE [LARGE SCALE GENOMIC DNA]</scope>
    <source>
        <strain evidence="1 2">M2MS4P-1</strain>
    </source>
</reference>
<sequence>MSFEKSHAEFIQQHLERRSGERRGRLERGHAHGEKVFLQNIWWAMYGNFDGLHPEYEIVDWRGKSYFADFMLKIGYLKFIMEIKGFNNHIKEMDRQSFCNDTNRELYLQGLGYRLYSFAYDNIANHPDQCISLLRMNLSLYHPSPSPVSRVLLIEREVIRFALSLSRNIRPIDVERYFELNHRTSVQWLSRLVDKGWLRPVRPHPNSKVLECELVGEKMHFF</sequence>
<organism evidence="1 2">
    <name type="scientific">Cohnella endophytica</name>
    <dbReference type="NCBI Taxonomy" id="2419778"/>
    <lineage>
        <taxon>Bacteria</taxon>
        <taxon>Bacillati</taxon>
        <taxon>Bacillota</taxon>
        <taxon>Bacilli</taxon>
        <taxon>Bacillales</taxon>
        <taxon>Paenibacillaceae</taxon>
        <taxon>Cohnella</taxon>
    </lineage>
</organism>
<evidence type="ECO:0000313" key="1">
    <source>
        <dbReference type="EMBL" id="RKP45878.1"/>
    </source>
</evidence>
<dbReference type="OrthoDB" id="2677830at2"/>
<evidence type="ECO:0000313" key="2">
    <source>
        <dbReference type="Proteomes" id="UP000282076"/>
    </source>
</evidence>
<protein>
    <submittedName>
        <fullName evidence="1">Uncharacterized protein</fullName>
    </submittedName>
</protein>
<dbReference type="AlphaFoldDB" id="A0A494X5C2"/>